<feature type="compositionally biased region" description="Basic and acidic residues" evidence="1">
    <location>
        <begin position="115"/>
        <end position="136"/>
    </location>
</feature>
<dbReference type="KEGG" id="pphr:APZ00_11400"/>
<dbReference type="STRING" id="121719.APZ00_11400"/>
<feature type="compositionally biased region" description="Basic and acidic residues" evidence="1">
    <location>
        <begin position="1"/>
        <end position="50"/>
    </location>
</feature>
<evidence type="ECO:0000313" key="4">
    <source>
        <dbReference type="Proteomes" id="UP000064921"/>
    </source>
</evidence>
<dbReference type="Proteomes" id="UP000064921">
    <property type="component" value="Chromosome"/>
</dbReference>
<dbReference type="AlphaFoldDB" id="A0A0U3PJ34"/>
<proteinExistence type="predicted"/>
<feature type="compositionally biased region" description="Basic and acidic residues" evidence="1">
    <location>
        <begin position="184"/>
        <end position="193"/>
    </location>
</feature>
<dbReference type="SMART" id="SM00749">
    <property type="entry name" value="BON"/>
    <property type="match status" value="1"/>
</dbReference>
<evidence type="ECO:0000313" key="3">
    <source>
        <dbReference type="EMBL" id="ALV27596.1"/>
    </source>
</evidence>
<dbReference type="Pfam" id="PF04972">
    <property type="entry name" value="BON"/>
    <property type="match status" value="1"/>
</dbReference>
<reference evidence="3 4" key="1">
    <citation type="submission" date="2015-10" db="EMBL/GenBank/DDBJ databases">
        <title>The world's first case of liver abscess caused by Pannonibacter phragmitetus.</title>
        <authorList>
            <person name="Ming D."/>
            <person name="Wang M."/>
            <person name="Zhou Y."/>
            <person name="Jiang T."/>
            <person name="Hu S."/>
        </authorList>
    </citation>
    <scope>NUCLEOTIDE SEQUENCE [LARGE SCALE GENOMIC DNA]</scope>
    <source>
        <strain evidence="3 4">31801</strain>
    </source>
</reference>
<dbReference type="Gene3D" id="3.30.1340.30">
    <property type="match status" value="1"/>
</dbReference>
<dbReference type="PANTHER" id="PTHR34606">
    <property type="entry name" value="BON DOMAIN-CONTAINING PROTEIN"/>
    <property type="match status" value="1"/>
</dbReference>
<feature type="domain" description="BON" evidence="2">
    <location>
        <begin position="191"/>
        <end position="259"/>
    </location>
</feature>
<dbReference type="PANTHER" id="PTHR34606:SF15">
    <property type="entry name" value="BON DOMAIN-CONTAINING PROTEIN"/>
    <property type="match status" value="1"/>
</dbReference>
<dbReference type="InterPro" id="IPR014004">
    <property type="entry name" value="Transpt-assoc_nodulatn_dom_bac"/>
</dbReference>
<feature type="region of interest" description="Disordered" evidence="1">
    <location>
        <begin position="253"/>
        <end position="286"/>
    </location>
</feature>
<dbReference type="InterPro" id="IPR051686">
    <property type="entry name" value="Lipoprotein_DolP"/>
</dbReference>
<dbReference type="EMBL" id="CP013068">
    <property type="protein sequence ID" value="ALV27596.1"/>
    <property type="molecule type" value="Genomic_DNA"/>
</dbReference>
<dbReference type="PROSITE" id="PS50914">
    <property type="entry name" value="BON"/>
    <property type="match status" value="1"/>
</dbReference>
<feature type="compositionally biased region" description="Low complexity" evidence="1">
    <location>
        <begin position="269"/>
        <end position="280"/>
    </location>
</feature>
<protein>
    <recommendedName>
        <fullName evidence="2">BON domain-containing protein</fullName>
    </recommendedName>
</protein>
<dbReference type="RefSeq" id="WP_058898960.1">
    <property type="nucleotide sequence ID" value="NZ_CP013068.1"/>
</dbReference>
<evidence type="ECO:0000259" key="2">
    <source>
        <dbReference type="PROSITE" id="PS50914"/>
    </source>
</evidence>
<feature type="region of interest" description="Disordered" evidence="1">
    <location>
        <begin position="1"/>
        <end position="193"/>
    </location>
</feature>
<dbReference type="InterPro" id="IPR007055">
    <property type="entry name" value="BON_dom"/>
</dbReference>
<sequence>MADRRYEERYYDERNDQSRGRPRYGREGRSMEDERSLYWPKREYDRPQARDDDDDRYGSSYRRDQDPYENGSMYGRMYGREPGRAPGRLPQSYGRQDYGRPDYGVQDDGNAFGFARHDQRHDEQRRGWDDERRWGRNSESGMYGGPGYENGPGFPPRVYDPGMLSALQGQGRQETGARGFRGHGPKDYKRSDDRIREDVCDRLVDADTVDASGITVEVSNGEVTLNGHVSSRQAKRAAEDCIEDCSGVQHVQNNLRVQEASGDSDESSATGTAGTRTAARTRPKES</sequence>
<name>A0A0U3PJ34_9HYPH</name>
<organism evidence="3 4">
    <name type="scientific">Pannonibacter phragmitetus</name>
    <dbReference type="NCBI Taxonomy" id="121719"/>
    <lineage>
        <taxon>Bacteria</taxon>
        <taxon>Pseudomonadati</taxon>
        <taxon>Pseudomonadota</taxon>
        <taxon>Alphaproteobacteria</taxon>
        <taxon>Hyphomicrobiales</taxon>
        <taxon>Stappiaceae</taxon>
        <taxon>Pannonibacter</taxon>
    </lineage>
</organism>
<keyword evidence="4" id="KW-1185">Reference proteome</keyword>
<gene>
    <name evidence="3" type="ORF">APZ00_11400</name>
</gene>
<evidence type="ECO:0000256" key="1">
    <source>
        <dbReference type="SAM" id="MobiDB-lite"/>
    </source>
</evidence>
<accession>A0A0U3PJ34</accession>